<dbReference type="EMBL" id="MU001640">
    <property type="protein sequence ID" value="KAF2479820.1"/>
    <property type="molecule type" value="Genomic_DNA"/>
</dbReference>
<keyword evidence="3" id="KW-0378">Hydrolase</keyword>
<dbReference type="Proteomes" id="UP000799767">
    <property type="component" value="Unassembled WGS sequence"/>
</dbReference>
<organism evidence="6 7">
    <name type="scientific">Neohortaea acidophila</name>
    <dbReference type="NCBI Taxonomy" id="245834"/>
    <lineage>
        <taxon>Eukaryota</taxon>
        <taxon>Fungi</taxon>
        <taxon>Dikarya</taxon>
        <taxon>Ascomycota</taxon>
        <taxon>Pezizomycotina</taxon>
        <taxon>Dothideomycetes</taxon>
        <taxon>Dothideomycetidae</taxon>
        <taxon>Mycosphaerellales</taxon>
        <taxon>Teratosphaeriaceae</taxon>
        <taxon>Neohortaea</taxon>
    </lineage>
</organism>
<feature type="signal peptide" evidence="4">
    <location>
        <begin position="1"/>
        <end position="18"/>
    </location>
</feature>
<dbReference type="GO" id="GO:0006508">
    <property type="term" value="P:proteolysis"/>
    <property type="evidence" value="ECO:0007669"/>
    <property type="project" value="UniProtKB-KW"/>
</dbReference>
<feature type="chain" id="PRO_5025654754" evidence="4">
    <location>
        <begin position="19"/>
        <end position="395"/>
    </location>
</feature>
<keyword evidence="3" id="KW-0645">Protease</keyword>
<name>A0A6A6PIG1_9PEZI</name>
<dbReference type="CDD" id="cd05471">
    <property type="entry name" value="pepsin_like"/>
    <property type="match status" value="1"/>
</dbReference>
<dbReference type="PROSITE" id="PS51767">
    <property type="entry name" value="PEPTIDASE_A1"/>
    <property type="match status" value="1"/>
</dbReference>
<dbReference type="Pfam" id="PF00026">
    <property type="entry name" value="Asp"/>
    <property type="match status" value="1"/>
</dbReference>
<dbReference type="SUPFAM" id="SSF50630">
    <property type="entry name" value="Acid proteases"/>
    <property type="match status" value="1"/>
</dbReference>
<evidence type="ECO:0000256" key="1">
    <source>
        <dbReference type="ARBA" id="ARBA00007447"/>
    </source>
</evidence>
<dbReference type="InterPro" id="IPR034164">
    <property type="entry name" value="Pepsin-like_dom"/>
</dbReference>
<dbReference type="InterPro" id="IPR021109">
    <property type="entry name" value="Peptidase_aspartic_dom_sf"/>
</dbReference>
<dbReference type="PRINTS" id="PR00792">
    <property type="entry name" value="PEPSIN"/>
</dbReference>
<keyword evidence="2 3" id="KW-0064">Aspartyl protease</keyword>
<evidence type="ECO:0000313" key="7">
    <source>
        <dbReference type="Proteomes" id="UP000799767"/>
    </source>
</evidence>
<evidence type="ECO:0000259" key="5">
    <source>
        <dbReference type="PROSITE" id="PS51767"/>
    </source>
</evidence>
<dbReference type="AlphaFoldDB" id="A0A6A6PIG1"/>
<feature type="domain" description="Peptidase A1" evidence="5">
    <location>
        <begin position="52"/>
        <end position="386"/>
    </location>
</feature>
<evidence type="ECO:0000313" key="6">
    <source>
        <dbReference type="EMBL" id="KAF2479820.1"/>
    </source>
</evidence>
<gene>
    <name evidence="6" type="ORF">BDY17DRAFT_26752</name>
</gene>
<accession>A0A6A6PIG1</accession>
<evidence type="ECO:0000256" key="4">
    <source>
        <dbReference type="SAM" id="SignalP"/>
    </source>
</evidence>
<protein>
    <submittedName>
        <fullName evidence="6">Aspartic peptidase domain-containing protein</fullName>
    </submittedName>
</protein>
<keyword evidence="4" id="KW-0732">Signal</keyword>
<evidence type="ECO:0000256" key="3">
    <source>
        <dbReference type="RuleBase" id="RU000454"/>
    </source>
</evidence>
<reference evidence="6" key="1">
    <citation type="journal article" date="2020" name="Stud. Mycol.">
        <title>101 Dothideomycetes genomes: a test case for predicting lifestyles and emergence of pathogens.</title>
        <authorList>
            <person name="Haridas S."/>
            <person name="Albert R."/>
            <person name="Binder M."/>
            <person name="Bloem J."/>
            <person name="Labutti K."/>
            <person name="Salamov A."/>
            <person name="Andreopoulos B."/>
            <person name="Baker S."/>
            <person name="Barry K."/>
            <person name="Bills G."/>
            <person name="Bluhm B."/>
            <person name="Cannon C."/>
            <person name="Castanera R."/>
            <person name="Culley D."/>
            <person name="Daum C."/>
            <person name="Ezra D."/>
            <person name="Gonzalez J."/>
            <person name="Henrissat B."/>
            <person name="Kuo A."/>
            <person name="Liang C."/>
            <person name="Lipzen A."/>
            <person name="Lutzoni F."/>
            <person name="Magnuson J."/>
            <person name="Mondo S."/>
            <person name="Nolan M."/>
            <person name="Ohm R."/>
            <person name="Pangilinan J."/>
            <person name="Park H.-J."/>
            <person name="Ramirez L."/>
            <person name="Alfaro M."/>
            <person name="Sun H."/>
            <person name="Tritt A."/>
            <person name="Yoshinaga Y."/>
            <person name="Zwiers L.-H."/>
            <person name="Turgeon B."/>
            <person name="Goodwin S."/>
            <person name="Spatafora J."/>
            <person name="Crous P."/>
            <person name="Grigoriev I."/>
        </authorList>
    </citation>
    <scope>NUCLEOTIDE SEQUENCE</scope>
    <source>
        <strain evidence="6">CBS 113389</strain>
    </source>
</reference>
<comment type="similarity">
    <text evidence="1 3">Belongs to the peptidase A1 family.</text>
</comment>
<keyword evidence="7" id="KW-1185">Reference proteome</keyword>
<dbReference type="PROSITE" id="PS00141">
    <property type="entry name" value="ASP_PROTEASE"/>
    <property type="match status" value="1"/>
</dbReference>
<evidence type="ECO:0000256" key="2">
    <source>
        <dbReference type="ARBA" id="ARBA00022750"/>
    </source>
</evidence>
<sequence>MARNLLISSLALCSLVHGASFNIPARHESGRHPVGKRSTATDPAGLDSALYWYSSFSVGDSGPLSLLVDTGSSDILIDPGYYKPSTNVKPYITKKYAIEYEGVTKAGEGFELINGTALLDNVTVGGLTVKHQALANITAYKFFDLDGAQAPHRALARDGIIGFGSQNGSTFTPQAESWFYNLCAQKSVDECRFGLAFGTNRTGQVVLGKFDSALTEGTVVPVKQVPSDGIQYLTTGDVTLDNKIVSKNQTFVMDVGTNNIQGPIGPSQHIFDLLGYATQLSTSNQTGTVNKVVNASFPCAKPPVLGFSFPAESQLKKGEKATIFNVSPTVWDTEPVGHGNCTSVLVGTNFLTNESAPIPTMWLLGAAFFAGHYIDFDIASSTVSYANLKNPATGM</sequence>
<dbReference type="PANTHER" id="PTHR47966">
    <property type="entry name" value="BETA-SITE APP-CLEAVING ENZYME, ISOFORM A-RELATED"/>
    <property type="match status" value="1"/>
</dbReference>
<dbReference type="OrthoDB" id="15189at2759"/>
<dbReference type="GO" id="GO:0004190">
    <property type="term" value="F:aspartic-type endopeptidase activity"/>
    <property type="evidence" value="ECO:0007669"/>
    <property type="project" value="UniProtKB-KW"/>
</dbReference>
<dbReference type="InterPro" id="IPR033121">
    <property type="entry name" value="PEPTIDASE_A1"/>
</dbReference>
<dbReference type="GeneID" id="54472911"/>
<dbReference type="RefSeq" id="XP_033586390.1">
    <property type="nucleotide sequence ID" value="XM_033731909.1"/>
</dbReference>
<dbReference type="InterPro" id="IPR001969">
    <property type="entry name" value="Aspartic_peptidase_AS"/>
</dbReference>
<dbReference type="Gene3D" id="2.40.70.10">
    <property type="entry name" value="Acid Proteases"/>
    <property type="match status" value="2"/>
</dbReference>
<dbReference type="PANTHER" id="PTHR47966:SF57">
    <property type="entry name" value="PEPTIDASE A1 DOMAIN-CONTAINING PROTEIN"/>
    <property type="match status" value="1"/>
</dbReference>
<dbReference type="InterPro" id="IPR001461">
    <property type="entry name" value="Aspartic_peptidase_A1"/>
</dbReference>
<proteinExistence type="inferred from homology"/>